<dbReference type="InterPro" id="IPR001680">
    <property type="entry name" value="WD40_rpt"/>
</dbReference>
<dbReference type="AlphaFoldDB" id="A0A6P6S019"/>
<feature type="region of interest" description="Disordered" evidence="2">
    <location>
        <begin position="387"/>
        <end position="425"/>
    </location>
</feature>
<dbReference type="InterPro" id="IPR015943">
    <property type="entry name" value="WD40/YVTN_repeat-like_dom_sf"/>
</dbReference>
<dbReference type="SMART" id="SM00320">
    <property type="entry name" value="WD40"/>
    <property type="match status" value="4"/>
</dbReference>
<dbReference type="OrthoDB" id="2013972at2759"/>
<dbReference type="SUPFAM" id="SSF50978">
    <property type="entry name" value="WD40 repeat-like"/>
    <property type="match status" value="1"/>
</dbReference>
<dbReference type="Proteomes" id="UP000515125">
    <property type="component" value="Unplaced"/>
</dbReference>
<feature type="repeat" description="WD" evidence="1">
    <location>
        <begin position="112"/>
        <end position="141"/>
    </location>
</feature>
<keyword evidence="4" id="KW-1185">Reference proteome</keyword>
<organism evidence="4 5">
    <name type="scientific">Cyclospora cayetanensis</name>
    <dbReference type="NCBI Taxonomy" id="88456"/>
    <lineage>
        <taxon>Eukaryota</taxon>
        <taxon>Sar</taxon>
        <taxon>Alveolata</taxon>
        <taxon>Apicomplexa</taxon>
        <taxon>Conoidasida</taxon>
        <taxon>Coccidia</taxon>
        <taxon>Eucoccidiorida</taxon>
        <taxon>Eimeriorina</taxon>
        <taxon>Eimeriidae</taxon>
        <taxon>Cyclospora</taxon>
    </lineage>
</organism>
<dbReference type="InterPro" id="IPR036322">
    <property type="entry name" value="WD40_repeat_dom_sf"/>
</dbReference>
<keyword evidence="1" id="KW-0853">WD repeat</keyword>
<evidence type="ECO:0000256" key="3">
    <source>
        <dbReference type="SAM" id="Phobius"/>
    </source>
</evidence>
<keyword evidence="3" id="KW-1133">Transmembrane helix</keyword>
<evidence type="ECO:0000313" key="4">
    <source>
        <dbReference type="Proteomes" id="UP000515125"/>
    </source>
</evidence>
<protein>
    <submittedName>
        <fullName evidence="5">Uncharacterized protein LOC34617387</fullName>
    </submittedName>
</protein>
<name>A0A6P6S019_9EIME</name>
<dbReference type="RefSeq" id="XP_026193129.1">
    <property type="nucleotide sequence ID" value="XM_026337344.1"/>
</dbReference>
<gene>
    <name evidence="5" type="primary">LOC34617387</name>
</gene>
<evidence type="ECO:0000256" key="2">
    <source>
        <dbReference type="SAM" id="MobiDB-lite"/>
    </source>
</evidence>
<dbReference type="PANTHER" id="PTHR19879">
    <property type="entry name" value="TRANSCRIPTION INITIATION FACTOR TFIID"/>
    <property type="match status" value="1"/>
</dbReference>
<feature type="compositionally biased region" description="Basic and acidic residues" evidence="2">
    <location>
        <begin position="416"/>
        <end position="425"/>
    </location>
</feature>
<keyword evidence="3" id="KW-0472">Membrane</keyword>
<keyword evidence="3" id="KW-0812">Transmembrane</keyword>
<evidence type="ECO:0000313" key="5">
    <source>
        <dbReference type="RefSeq" id="XP_026193129.1"/>
    </source>
</evidence>
<sequence>MTKPAVSYLDYPIYSAASDGNFIITSGGGGGKDYGIEDQLELHRYSAETKKLVTFDSVASGGVIDSLNHNNLFCGCSDKECVLIKADTNLGLKVVHRFGAETASKRLIVARFSPTGEYVVAGGEDRIIRVWRVFNEDPQSTEAGGGEQQQPQQKIRTELMAELRGHQGDIKDVSMSEDSQLVASCGGDGRLCLWDWRVVTLEAGTPPASSDKKVEDLPAAAARASPTAAAPQAAKLQEVCAVCCDSSSPCCQLAVSDDQQRIAIGLANGSCKVFDRRLTQLGKAAAHELPATGLCFIENGMVLVSTSADYSVAVLDTSPRPLLRVSGCCCCFFLGGLLFLAAVIVALQHVLYTGQQLLLLRQQALASGNYEATLRDLLSDTLLQQHQNADSSADAEVSLHQPQPTTQQQPPPGPRGHAESPHDEL</sequence>
<reference evidence="5" key="1">
    <citation type="submission" date="2025-08" db="UniProtKB">
        <authorList>
            <consortium name="RefSeq"/>
        </authorList>
    </citation>
    <scope>IDENTIFICATION</scope>
</reference>
<dbReference type="Gene3D" id="2.130.10.10">
    <property type="entry name" value="YVTN repeat-like/Quinoprotein amine dehydrogenase"/>
    <property type="match status" value="1"/>
</dbReference>
<dbReference type="PROSITE" id="PS50082">
    <property type="entry name" value="WD_REPEATS_2"/>
    <property type="match status" value="2"/>
</dbReference>
<feature type="transmembrane region" description="Helical" evidence="3">
    <location>
        <begin position="332"/>
        <end position="352"/>
    </location>
</feature>
<dbReference type="PROSITE" id="PS50294">
    <property type="entry name" value="WD_REPEATS_REGION"/>
    <property type="match status" value="1"/>
</dbReference>
<proteinExistence type="predicted"/>
<accession>A0A6P6S019</accession>
<feature type="repeat" description="WD" evidence="1">
    <location>
        <begin position="163"/>
        <end position="195"/>
    </location>
</feature>
<evidence type="ECO:0000256" key="1">
    <source>
        <dbReference type="PROSITE-ProRule" id="PRU00221"/>
    </source>
</evidence>
<dbReference type="PANTHER" id="PTHR19879:SF9">
    <property type="entry name" value="TRANSCRIPTION INITIATION FACTOR TFIID SUBUNIT 5"/>
    <property type="match status" value="1"/>
</dbReference>
<dbReference type="GeneID" id="34617387"/>
<dbReference type="Pfam" id="PF00400">
    <property type="entry name" value="WD40"/>
    <property type="match status" value="2"/>
</dbReference>